<organism evidence="2 3">
    <name type="scientific">Arthrobacter jinronghuae</name>
    <dbReference type="NCBI Taxonomy" id="2964609"/>
    <lineage>
        <taxon>Bacteria</taxon>
        <taxon>Bacillati</taxon>
        <taxon>Actinomycetota</taxon>
        <taxon>Actinomycetes</taxon>
        <taxon>Micrococcales</taxon>
        <taxon>Micrococcaceae</taxon>
        <taxon>Arthrobacter</taxon>
    </lineage>
</organism>
<evidence type="ECO:0000313" key="3">
    <source>
        <dbReference type="Proteomes" id="UP001206924"/>
    </source>
</evidence>
<dbReference type="EMBL" id="JANFLP010000001">
    <property type="protein sequence ID" value="MCQ1948851.1"/>
    <property type="molecule type" value="Genomic_DNA"/>
</dbReference>
<reference evidence="2 3" key="1">
    <citation type="submission" date="2022-07" db="EMBL/GenBank/DDBJ databases">
        <title>Novel species in genus Arthrobacter.</title>
        <authorList>
            <person name="Liu Y."/>
        </authorList>
    </citation>
    <scope>NUCLEOTIDE SEQUENCE [LARGE SCALE GENOMIC DNA]</scope>
    <source>
        <strain evidence="3">zg-Y859</strain>
    </source>
</reference>
<dbReference type="RefSeq" id="WP_255796620.1">
    <property type="nucleotide sequence ID" value="NZ_CP104263.1"/>
</dbReference>
<evidence type="ECO:0000256" key="1">
    <source>
        <dbReference type="SAM" id="Phobius"/>
    </source>
</evidence>
<proteinExistence type="predicted"/>
<dbReference type="Proteomes" id="UP001206924">
    <property type="component" value="Unassembled WGS sequence"/>
</dbReference>
<gene>
    <name evidence="2" type="ORF">NNX28_02775</name>
</gene>
<name>A0ABT1NQQ2_9MICC</name>
<keyword evidence="1" id="KW-0812">Transmembrane</keyword>
<protein>
    <submittedName>
        <fullName evidence="2">Uncharacterized protein</fullName>
    </submittedName>
</protein>
<keyword evidence="3" id="KW-1185">Reference proteome</keyword>
<accession>A0ABT1NQQ2</accession>
<keyword evidence="1" id="KW-0472">Membrane</keyword>
<keyword evidence="1" id="KW-1133">Transmembrane helix</keyword>
<comment type="caution">
    <text evidence="2">The sequence shown here is derived from an EMBL/GenBank/DDBJ whole genome shotgun (WGS) entry which is preliminary data.</text>
</comment>
<sequence length="146" mass="15387">MGSQSQATPSAPRRSTMLFRRARSGLVLIALFWLWMLFGAADFVAALFGSPIHAALAVFALGALTLISLLFLPICIAYLVLNRPKVHAAPSVAPQAGEAQGNGLAPVIRMMPRRAAVHGAALTSRAAVRGAALTSRAAAKWRDRAS</sequence>
<feature type="transmembrane region" description="Helical" evidence="1">
    <location>
        <begin position="54"/>
        <end position="81"/>
    </location>
</feature>
<feature type="transmembrane region" description="Helical" evidence="1">
    <location>
        <begin position="26"/>
        <end position="48"/>
    </location>
</feature>
<evidence type="ECO:0000313" key="2">
    <source>
        <dbReference type="EMBL" id="MCQ1948851.1"/>
    </source>
</evidence>